<dbReference type="SMART" id="SM00530">
    <property type="entry name" value="HTH_XRE"/>
    <property type="match status" value="1"/>
</dbReference>
<feature type="compositionally biased region" description="Basic residues" evidence="1">
    <location>
        <begin position="148"/>
        <end position="164"/>
    </location>
</feature>
<evidence type="ECO:0000256" key="1">
    <source>
        <dbReference type="SAM" id="MobiDB-lite"/>
    </source>
</evidence>
<dbReference type="Pfam" id="PF01381">
    <property type="entry name" value="HTH_3"/>
    <property type="match status" value="1"/>
</dbReference>
<dbReference type="SUPFAM" id="SSF47413">
    <property type="entry name" value="lambda repressor-like DNA-binding domains"/>
    <property type="match status" value="1"/>
</dbReference>
<feature type="region of interest" description="Disordered" evidence="1">
    <location>
        <begin position="124"/>
        <end position="165"/>
    </location>
</feature>
<sequence length="326" mass="34730">MGHRPAGHDPHGGRPGMGAGVPLALARRRVHPRPQAPPPRAGRPGTPRVHCRRPWRPDGQGASRPAVGRNGRRPGVGVHRLERTATGAGPVFSGRAGAALGAPPSGPFEALLAGRWSLRLRRPARMASAHRQPVPAGGGDGGAGPQGRPRHRRRPAHRRRRAHGAHAVVNMYAKARRSAGLTQRQAARALNLSVSLLGRYERDESCPDRRMVESMALLYGVPAGRLGIPRPRPAGIDRHTWPGATGRLHPSDALMAEWLVLSGAWDAFGADECAAMLEGGDGRSVVAYAYMGRVRLECATPARRLSLAVPGTHADGIWTPERKGCG</sequence>
<accession>A0A6A2RCM9</accession>
<dbReference type="Proteomes" id="UP000470200">
    <property type="component" value="Unassembled WGS sequence"/>
</dbReference>
<evidence type="ECO:0000313" key="2">
    <source>
        <dbReference type="EMBL" id="KAB5882706.1"/>
    </source>
</evidence>
<feature type="compositionally biased region" description="Gly residues" evidence="1">
    <location>
        <begin position="136"/>
        <end position="145"/>
    </location>
</feature>
<feature type="region of interest" description="Disordered" evidence="1">
    <location>
        <begin position="1"/>
        <end position="92"/>
    </location>
</feature>
<protein>
    <submittedName>
        <fullName evidence="2">Helix-turn-helix transcriptional regulator</fullName>
    </submittedName>
</protein>
<dbReference type="GO" id="GO:0003677">
    <property type="term" value="F:DNA binding"/>
    <property type="evidence" value="ECO:0007669"/>
    <property type="project" value="InterPro"/>
</dbReference>
<feature type="compositionally biased region" description="Low complexity" evidence="1">
    <location>
        <begin position="67"/>
        <end position="78"/>
    </location>
</feature>
<reference evidence="2 3" key="1">
    <citation type="journal article" date="2019" name="Nat. Med.">
        <title>A library of human gut bacterial isolates paired with longitudinal multiomics data enables mechanistic microbiome research.</title>
        <authorList>
            <person name="Poyet M."/>
            <person name="Groussin M."/>
            <person name="Gibbons S.M."/>
            <person name="Avila-Pacheco J."/>
            <person name="Jiang X."/>
            <person name="Kearney S.M."/>
            <person name="Perrotta A.R."/>
            <person name="Berdy B."/>
            <person name="Zhao S."/>
            <person name="Lieberman T.D."/>
            <person name="Swanson P.K."/>
            <person name="Smith M."/>
            <person name="Roesemann S."/>
            <person name="Alexander J.E."/>
            <person name="Rich S.A."/>
            <person name="Livny J."/>
            <person name="Vlamakis H."/>
            <person name="Clish C."/>
            <person name="Bullock K."/>
            <person name="Deik A."/>
            <person name="Scott J."/>
            <person name="Pierce K.A."/>
            <person name="Xavier R.J."/>
            <person name="Alm E.J."/>
        </authorList>
    </citation>
    <scope>NUCLEOTIDE SEQUENCE [LARGE SCALE GENOMIC DNA]</scope>
    <source>
        <strain evidence="2 3">BIOML-A105</strain>
    </source>
</reference>
<proteinExistence type="predicted"/>
<dbReference type="PROSITE" id="PS50943">
    <property type="entry name" value="HTH_CROC1"/>
    <property type="match status" value="1"/>
</dbReference>
<name>A0A6A2RCM9_BIFAD</name>
<dbReference type="Gene3D" id="1.10.260.40">
    <property type="entry name" value="lambda repressor-like DNA-binding domains"/>
    <property type="match status" value="1"/>
</dbReference>
<organism evidence="2 3">
    <name type="scientific">Bifidobacterium adolescentis</name>
    <dbReference type="NCBI Taxonomy" id="1680"/>
    <lineage>
        <taxon>Bacteria</taxon>
        <taxon>Bacillati</taxon>
        <taxon>Actinomycetota</taxon>
        <taxon>Actinomycetes</taxon>
        <taxon>Bifidobacteriales</taxon>
        <taxon>Bifidobacteriaceae</taxon>
        <taxon>Bifidobacterium</taxon>
    </lineage>
</organism>
<dbReference type="CDD" id="cd00093">
    <property type="entry name" value="HTH_XRE"/>
    <property type="match status" value="1"/>
</dbReference>
<evidence type="ECO:0000313" key="3">
    <source>
        <dbReference type="Proteomes" id="UP000470200"/>
    </source>
</evidence>
<dbReference type="AlphaFoldDB" id="A0A6A2RCM9"/>
<dbReference type="InterPro" id="IPR010982">
    <property type="entry name" value="Lambda_DNA-bd_dom_sf"/>
</dbReference>
<dbReference type="EMBL" id="WDIP01000016">
    <property type="protein sequence ID" value="KAB5882706.1"/>
    <property type="molecule type" value="Genomic_DNA"/>
</dbReference>
<comment type="caution">
    <text evidence="2">The sequence shown here is derived from an EMBL/GenBank/DDBJ whole genome shotgun (WGS) entry which is preliminary data.</text>
</comment>
<gene>
    <name evidence="2" type="ORF">GA629_10210</name>
</gene>
<feature type="compositionally biased region" description="Basic and acidic residues" evidence="1">
    <location>
        <begin position="1"/>
        <end position="12"/>
    </location>
</feature>
<dbReference type="InterPro" id="IPR001387">
    <property type="entry name" value="Cro/C1-type_HTH"/>
</dbReference>